<organism evidence="3 5">
    <name type="scientific">Corynebacterium antarcticum</name>
    <dbReference type="NCBI Taxonomy" id="2800405"/>
    <lineage>
        <taxon>Bacteria</taxon>
        <taxon>Bacillati</taxon>
        <taxon>Actinomycetota</taxon>
        <taxon>Actinomycetes</taxon>
        <taxon>Mycobacteriales</taxon>
        <taxon>Corynebacteriaceae</taxon>
        <taxon>Corynebacterium</taxon>
    </lineage>
</organism>
<evidence type="ECO:0000313" key="2">
    <source>
        <dbReference type="EMBL" id="MBK1844327.1"/>
    </source>
</evidence>
<dbReference type="Proteomes" id="UP000650005">
    <property type="component" value="Unassembled WGS sequence"/>
</dbReference>
<gene>
    <name evidence="2" type="ORF">JIM95_07005</name>
    <name evidence="3" type="ORF">OS123_04250</name>
</gene>
<evidence type="ECO:0000313" key="4">
    <source>
        <dbReference type="Proteomes" id="UP000650005"/>
    </source>
</evidence>
<reference evidence="2" key="1">
    <citation type="submission" date="2021-01" db="EMBL/GenBank/DDBJ databases">
        <title>Characterization of Corynebacterium spp. from penguins.</title>
        <authorList>
            <person name="Svec P."/>
        </authorList>
    </citation>
    <scope>NUCLEOTIDE SEQUENCE</scope>
    <source>
        <strain evidence="2">CCM 8835</strain>
    </source>
</reference>
<feature type="transmembrane region" description="Helical" evidence="1">
    <location>
        <begin position="65"/>
        <end position="82"/>
    </location>
</feature>
<protein>
    <submittedName>
        <fullName evidence="3">Uncharacterized protein</fullName>
    </submittedName>
</protein>
<evidence type="ECO:0000313" key="3">
    <source>
        <dbReference type="EMBL" id="MCX7537756.1"/>
    </source>
</evidence>
<dbReference type="Proteomes" id="UP001070238">
    <property type="component" value="Unassembled WGS sequence"/>
</dbReference>
<evidence type="ECO:0000256" key="1">
    <source>
        <dbReference type="SAM" id="Phobius"/>
    </source>
</evidence>
<feature type="transmembrane region" description="Helical" evidence="1">
    <location>
        <begin position="43"/>
        <end position="59"/>
    </location>
</feature>
<dbReference type="EMBL" id="JAENIP010000012">
    <property type="protein sequence ID" value="MBK1844327.1"/>
    <property type="molecule type" value="Genomic_DNA"/>
</dbReference>
<keyword evidence="4" id="KW-1185">Reference proteome</keyword>
<keyword evidence="1" id="KW-0812">Transmembrane</keyword>
<feature type="transmembrane region" description="Helical" evidence="1">
    <location>
        <begin position="6"/>
        <end position="23"/>
    </location>
</feature>
<evidence type="ECO:0000313" key="5">
    <source>
        <dbReference type="Proteomes" id="UP001070238"/>
    </source>
</evidence>
<keyword evidence="1" id="KW-0472">Membrane</keyword>
<accession>A0A9Q4CBJ0</accession>
<proteinExistence type="predicted"/>
<dbReference type="RefSeq" id="WP_200258497.1">
    <property type="nucleotide sequence ID" value="NZ_JAENIP020000002.1"/>
</dbReference>
<sequence>MDPLLLPMVVLLGGILFAGYRGTTEYLRPSTHPMLPSVPHLRAVLWLIGAAFFLLSLWLLVRGPVAFAVVVTLCALIVCFLADQRPTNG</sequence>
<dbReference type="AlphaFoldDB" id="A0A9Q4CBJ0"/>
<reference evidence="3" key="2">
    <citation type="submission" date="2022-11" db="EMBL/GenBank/DDBJ databases">
        <title>Corynebacterium sp. isolated from Penguins.</title>
        <authorList>
            <person name="Sedlar K."/>
            <person name="Svec P."/>
        </authorList>
    </citation>
    <scope>NUCLEOTIDE SEQUENCE</scope>
    <source>
        <strain evidence="3">P5875</strain>
    </source>
</reference>
<dbReference type="EMBL" id="JAPMKX010000002">
    <property type="protein sequence ID" value="MCX7537756.1"/>
    <property type="molecule type" value="Genomic_DNA"/>
</dbReference>
<name>A0A9Q4CBJ0_9CORY</name>
<keyword evidence="1" id="KW-1133">Transmembrane helix</keyword>
<comment type="caution">
    <text evidence="3">The sequence shown here is derived from an EMBL/GenBank/DDBJ whole genome shotgun (WGS) entry which is preliminary data.</text>
</comment>